<gene>
    <name evidence="6" type="ORF">DFR68_105589</name>
</gene>
<dbReference type="GO" id="GO:0016705">
    <property type="term" value="F:oxidoreductase activity, acting on paired donors, with incorporation or reduction of molecular oxygen"/>
    <property type="evidence" value="ECO:0007669"/>
    <property type="project" value="InterPro"/>
</dbReference>
<accession>A0A370H6K2</accession>
<proteinExistence type="predicted"/>
<dbReference type="Proteomes" id="UP000255355">
    <property type="component" value="Unassembled WGS sequence"/>
</dbReference>
<evidence type="ECO:0000313" key="7">
    <source>
        <dbReference type="Proteomes" id="UP000255355"/>
    </source>
</evidence>
<comment type="caution">
    <text evidence="6">The sequence shown here is derived from an EMBL/GenBank/DDBJ whole genome shotgun (WGS) entry which is preliminary data.</text>
</comment>
<dbReference type="GO" id="GO:0004497">
    <property type="term" value="F:monooxygenase activity"/>
    <property type="evidence" value="ECO:0007669"/>
    <property type="project" value="UniProtKB-KW"/>
</dbReference>
<dbReference type="NCBIfam" id="TIGR03621">
    <property type="entry name" value="F420_MSMEG_2516"/>
    <property type="match status" value="1"/>
</dbReference>
<keyword evidence="1" id="KW-0285">Flavoprotein</keyword>
<reference evidence="6 7" key="1">
    <citation type="submission" date="2018-07" db="EMBL/GenBank/DDBJ databases">
        <title>Genomic Encyclopedia of Type Strains, Phase IV (KMG-IV): sequencing the most valuable type-strain genomes for metagenomic binning, comparative biology and taxonomic classification.</title>
        <authorList>
            <person name="Goeker M."/>
        </authorList>
    </citation>
    <scope>NUCLEOTIDE SEQUENCE [LARGE SCALE GENOMIC DNA]</scope>
    <source>
        <strain evidence="6 7">DSM 44952</strain>
    </source>
</reference>
<evidence type="ECO:0000256" key="3">
    <source>
        <dbReference type="ARBA" id="ARBA00023002"/>
    </source>
</evidence>
<evidence type="ECO:0000256" key="4">
    <source>
        <dbReference type="ARBA" id="ARBA00023033"/>
    </source>
</evidence>
<dbReference type="Gene3D" id="3.20.20.30">
    <property type="entry name" value="Luciferase-like domain"/>
    <property type="match status" value="1"/>
</dbReference>
<dbReference type="STRING" id="1210089.GCA_001613165_04749"/>
<sequence length="291" mass="31475">MSAPFRFGVNMITSGSRAEWTEKCRRAEDLGYDVIGIADHLGVPAPFPSMLVAADATERVRLNTFVLNTPFYNPVLLARDVATVDLLSGGRVELGLGAGYVKAEFEAAGMPFPGPRRRVEQVAEAASTLRRLYADPEYQPRPAQAGGPSLLIAGWGDRLLRVAAEHADVVALTGGTAADSGHITVAGPEATAQRVEYVRGLLGDRADQVEFNLLLQGVASAAERPEILERFATHLPDGAADNLEDIPVVLLGSPGQMADQLRERRKRYGISYFTVLEPNLEKFAPVIEQLR</sequence>
<keyword evidence="2" id="KW-0288">FMN</keyword>
<keyword evidence="7" id="KW-1185">Reference proteome</keyword>
<dbReference type="PANTHER" id="PTHR30011">
    <property type="entry name" value="ALKANESULFONATE MONOOXYGENASE-RELATED"/>
    <property type="match status" value="1"/>
</dbReference>
<protein>
    <submittedName>
        <fullName evidence="6">Putative F420-dependent oxidoreductase</fullName>
    </submittedName>
</protein>
<evidence type="ECO:0000256" key="2">
    <source>
        <dbReference type="ARBA" id="ARBA00022643"/>
    </source>
</evidence>
<dbReference type="InterPro" id="IPR019923">
    <property type="entry name" value="Lucif-like_OxRdtase_MSMEG_2516"/>
</dbReference>
<dbReference type="Pfam" id="PF00296">
    <property type="entry name" value="Bac_luciferase"/>
    <property type="match status" value="1"/>
</dbReference>
<dbReference type="OrthoDB" id="4288123at2"/>
<dbReference type="RefSeq" id="WP_068023471.1">
    <property type="nucleotide sequence ID" value="NZ_QQAZ01000005.1"/>
</dbReference>
<evidence type="ECO:0000313" key="6">
    <source>
        <dbReference type="EMBL" id="RDI51112.1"/>
    </source>
</evidence>
<keyword evidence="4" id="KW-0503">Monooxygenase</keyword>
<dbReference type="InterPro" id="IPR036661">
    <property type="entry name" value="Luciferase-like_sf"/>
</dbReference>
<name>A0A370H6K2_9NOCA</name>
<dbReference type="EMBL" id="QQAZ01000005">
    <property type="protein sequence ID" value="RDI51112.1"/>
    <property type="molecule type" value="Genomic_DNA"/>
</dbReference>
<evidence type="ECO:0000259" key="5">
    <source>
        <dbReference type="Pfam" id="PF00296"/>
    </source>
</evidence>
<feature type="domain" description="Luciferase-like" evidence="5">
    <location>
        <begin position="3"/>
        <end position="194"/>
    </location>
</feature>
<dbReference type="InterPro" id="IPR051260">
    <property type="entry name" value="Diverse_substr_monoxygenases"/>
</dbReference>
<dbReference type="InterPro" id="IPR011251">
    <property type="entry name" value="Luciferase-like_dom"/>
</dbReference>
<dbReference type="SUPFAM" id="SSF51679">
    <property type="entry name" value="Bacterial luciferase-like"/>
    <property type="match status" value="1"/>
</dbReference>
<dbReference type="AlphaFoldDB" id="A0A370H6K2"/>
<evidence type="ECO:0000256" key="1">
    <source>
        <dbReference type="ARBA" id="ARBA00022630"/>
    </source>
</evidence>
<dbReference type="PANTHER" id="PTHR30011:SF16">
    <property type="entry name" value="C2H2 FINGER DOMAIN TRANSCRIPTION FACTOR (EUROFUNG)-RELATED"/>
    <property type="match status" value="1"/>
</dbReference>
<keyword evidence="3" id="KW-0560">Oxidoreductase</keyword>
<organism evidence="6 7">
    <name type="scientific">Nocardia mexicana</name>
    <dbReference type="NCBI Taxonomy" id="279262"/>
    <lineage>
        <taxon>Bacteria</taxon>
        <taxon>Bacillati</taxon>
        <taxon>Actinomycetota</taxon>
        <taxon>Actinomycetes</taxon>
        <taxon>Mycobacteriales</taxon>
        <taxon>Nocardiaceae</taxon>
        <taxon>Nocardia</taxon>
    </lineage>
</organism>